<evidence type="ECO:0000256" key="1">
    <source>
        <dbReference type="SAM" id="SignalP"/>
    </source>
</evidence>
<organism evidence="2 3">
    <name type="scientific">Flavobacterium muglaense</name>
    <dbReference type="NCBI Taxonomy" id="2764716"/>
    <lineage>
        <taxon>Bacteria</taxon>
        <taxon>Pseudomonadati</taxon>
        <taxon>Bacteroidota</taxon>
        <taxon>Flavobacteriia</taxon>
        <taxon>Flavobacteriales</taxon>
        <taxon>Flavobacteriaceae</taxon>
        <taxon>Flavobacterium</taxon>
    </lineage>
</organism>
<keyword evidence="1" id="KW-0732">Signal</keyword>
<sequence>MKRLKHPILLAFLALSLNSCENLEDLNVNPKAYETTVPEALMSSAQEQYAIFLNTSSVNDNNFRLYAQQWSEINYPDESRYDMVTRNLGNANWVRLYRDVLKDLVDAQVKIAASSALGTVEIAKKQNKIAILEIQIVQAYQSLVDLYGNVPYSEALDKNNMTPKYDDALTIYKDLATRLKSSISKLDTSVGSFGSADLIYGGNTANWKKYGNSIQIRLGMQLSDVEPALAKTLVETAYSSGAMTSNADNAIFKYQSASPHFNPNYENFKSRNDFAPSKPFVDALNTLNDPRRDFLFDASTKISGGYLGAPYGFKTDALTVSAFNPDIKRINFEGVLFDYAETSFLLADAANRTFSVGTTAAVHYTNGITASMKFCKVADADIATYLLQPSVAFATATGSNSKERIAYQMWIAYYNRGLEAWTAYRRLDFPNLVAPSTAVPEAAGKVPVRLIYSHLASSNNGVNYTAASDAIGGDKMTTKIFWDKF</sequence>
<dbReference type="EMBL" id="JACRUL010000024">
    <property type="protein sequence ID" value="MBC5844936.1"/>
    <property type="molecule type" value="Genomic_DNA"/>
</dbReference>
<dbReference type="Gene3D" id="1.25.40.390">
    <property type="match status" value="1"/>
</dbReference>
<keyword evidence="3" id="KW-1185">Reference proteome</keyword>
<name>A0A923N061_9FLAO</name>
<proteinExistence type="predicted"/>
<protein>
    <submittedName>
        <fullName evidence="2">SusD/RagB family nutrient-binding outer membrane lipoprotein</fullName>
    </submittedName>
</protein>
<dbReference type="AlphaFoldDB" id="A0A923N061"/>
<dbReference type="Pfam" id="PF12771">
    <property type="entry name" value="SusD-like_2"/>
    <property type="match status" value="1"/>
</dbReference>
<feature type="signal peptide" evidence="1">
    <location>
        <begin position="1"/>
        <end position="21"/>
    </location>
</feature>
<dbReference type="SUPFAM" id="SSF48452">
    <property type="entry name" value="TPR-like"/>
    <property type="match status" value="1"/>
</dbReference>
<evidence type="ECO:0000313" key="3">
    <source>
        <dbReference type="Proteomes" id="UP000641454"/>
    </source>
</evidence>
<evidence type="ECO:0000313" key="2">
    <source>
        <dbReference type="EMBL" id="MBC5844936.1"/>
    </source>
</evidence>
<dbReference type="Proteomes" id="UP000641454">
    <property type="component" value="Unassembled WGS sequence"/>
</dbReference>
<feature type="chain" id="PRO_5037725613" evidence="1">
    <location>
        <begin position="22"/>
        <end position="485"/>
    </location>
</feature>
<comment type="caution">
    <text evidence="2">The sequence shown here is derived from an EMBL/GenBank/DDBJ whole genome shotgun (WGS) entry which is preliminary data.</text>
</comment>
<accession>A0A923N061</accession>
<reference evidence="2 3" key="1">
    <citation type="submission" date="2020-08" db="EMBL/GenBank/DDBJ databases">
        <title>Description of novel Flavobacterium F-392 isolate.</title>
        <authorList>
            <person name="Saticioglu I.B."/>
            <person name="Duman M."/>
            <person name="Altun S."/>
        </authorList>
    </citation>
    <scope>NUCLEOTIDE SEQUENCE [LARGE SCALE GENOMIC DNA]</scope>
    <source>
        <strain evidence="2 3">F-392</strain>
    </source>
</reference>
<dbReference type="RefSeq" id="WP_187018886.1">
    <property type="nucleotide sequence ID" value="NZ_JACRUK010000024.1"/>
</dbReference>
<keyword evidence="2" id="KW-0449">Lipoprotein</keyword>
<gene>
    <name evidence="2" type="ORF">H8R25_10855</name>
</gene>
<dbReference type="InterPro" id="IPR041662">
    <property type="entry name" value="SusD-like_2"/>
</dbReference>
<dbReference type="InterPro" id="IPR011990">
    <property type="entry name" value="TPR-like_helical_dom_sf"/>
</dbReference>